<dbReference type="GO" id="GO:0016020">
    <property type="term" value="C:membrane"/>
    <property type="evidence" value="ECO:0007669"/>
    <property type="project" value="UniProtKB-SubCell"/>
</dbReference>
<sequence length="361" mass="41359">MTYSLLILALFIWPFGQLLNWQLPEASLTLYPLDLVCALLAFSMLISPKNRLIIIGDPLFKPLMYFLAAALLSLLFNLNLVIEGGLYFSLFYFARLCIYPAVYFAIKQSKIKRLLPYILISFATFCAFGALQYFFLPDMRYLKLLGFDDHYFRLIGSFFDPNFTGAVFAGSALMLIGLGHWLFSLLPLILLALTFSRASYLVFFAGLLYLLYLKKQKTLLFFVLILVVAVYLIPKPFGEGVNLARTFSIYSRFESWRSGIDLFLQKPFFGWGYNTLRGLAGQRFQIDNSFLYLAATTGIVGLATFVNLLKAIFIIAKSVPQRIFLISILAHSLFNNSLLYIWIYFIFWVILGLPSREYKES</sequence>
<feature type="transmembrane region" description="Helical" evidence="5">
    <location>
        <begin position="218"/>
        <end position="234"/>
    </location>
</feature>
<reference evidence="7 8" key="1">
    <citation type="journal article" date="2015" name="Nature">
        <title>rRNA introns, odd ribosomes, and small enigmatic genomes across a large radiation of phyla.</title>
        <authorList>
            <person name="Brown C.T."/>
            <person name="Hug L.A."/>
            <person name="Thomas B.C."/>
            <person name="Sharon I."/>
            <person name="Castelle C.J."/>
            <person name="Singh A."/>
            <person name="Wilkins M.J."/>
            <person name="Williams K.H."/>
            <person name="Banfield J.F."/>
        </authorList>
    </citation>
    <scope>NUCLEOTIDE SEQUENCE [LARGE SCALE GENOMIC DNA]</scope>
</reference>
<feature type="transmembrane region" description="Helical" evidence="5">
    <location>
        <begin position="290"/>
        <end position="316"/>
    </location>
</feature>
<protein>
    <submittedName>
        <fullName evidence="7">O-antigen polymerase</fullName>
    </submittedName>
</protein>
<name>A0A0G1FID9_9BACT</name>
<dbReference type="Proteomes" id="UP000033980">
    <property type="component" value="Unassembled WGS sequence"/>
</dbReference>
<gene>
    <name evidence="7" type="ORF">UV68_C0001G0012</name>
</gene>
<keyword evidence="2 5" id="KW-0812">Transmembrane</keyword>
<evidence type="ECO:0000259" key="6">
    <source>
        <dbReference type="Pfam" id="PF04932"/>
    </source>
</evidence>
<dbReference type="Pfam" id="PF04932">
    <property type="entry name" value="Wzy_C"/>
    <property type="match status" value="1"/>
</dbReference>
<proteinExistence type="predicted"/>
<comment type="caution">
    <text evidence="7">The sequence shown here is derived from an EMBL/GenBank/DDBJ whole genome shotgun (WGS) entry which is preliminary data.</text>
</comment>
<feature type="transmembrane region" description="Helical" evidence="5">
    <location>
        <begin position="59"/>
        <end position="78"/>
    </location>
</feature>
<evidence type="ECO:0000256" key="4">
    <source>
        <dbReference type="ARBA" id="ARBA00023136"/>
    </source>
</evidence>
<feature type="domain" description="O-antigen ligase-related" evidence="6">
    <location>
        <begin position="183"/>
        <end position="306"/>
    </location>
</feature>
<dbReference type="EMBL" id="LCFK01000001">
    <property type="protein sequence ID" value="KKS94871.1"/>
    <property type="molecule type" value="Genomic_DNA"/>
</dbReference>
<evidence type="ECO:0000256" key="5">
    <source>
        <dbReference type="SAM" id="Phobius"/>
    </source>
</evidence>
<evidence type="ECO:0000313" key="8">
    <source>
        <dbReference type="Proteomes" id="UP000033980"/>
    </source>
</evidence>
<feature type="transmembrane region" description="Helical" evidence="5">
    <location>
        <begin position="84"/>
        <end position="102"/>
    </location>
</feature>
<organism evidence="7 8">
    <name type="scientific">Candidatus Collierbacteria bacterium GW2011_GWC2_43_12</name>
    <dbReference type="NCBI Taxonomy" id="1618390"/>
    <lineage>
        <taxon>Bacteria</taxon>
        <taxon>Candidatus Collieribacteriota</taxon>
    </lineage>
</organism>
<evidence type="ECO:0000256" key="2">
    <source>
        <dbReference type="ARBA" id="ARBA00022692"/>
    </source>
</evidence>
<feature type="transmembrane region" description="Helical" evidence="5">
    <location>
        <begin position="323"/>
        <end position="351"/>
    </location>
</feature>
<keyword evidence="4 5" id="KW-0472">Membrane</keyword>
<dbReference type="PANTHER" id="PTHR37422">
    <property type="entry name" value="TEICHURONIC ACID BIOSYNTHESIS PROTEIN TUAE"/>
    <property type="match status" value="1"/>
</dbReference>
<dbReference type="InterPro" id="IPR007016">
    <property type="entry name" value="O-antigen_ligase-rel_domated"/>
</dbReference>
<feature type="transmembrane region" description="Helical" evidence="5">
    <location>
        <begin position="181"/>
        <end position="211"/>
    </location>
</feature>
<feature type="transmembrane region" description="Helical" evidence="5">
    <location>
        <begin position="30"/>
        <end position="47"/>
    </location>
</feature>
<feature type="transmembrane region" description="Helical" evidence="5">
    <location>
        <begin position="114"/>
        <end position="135"/>
    </location>
</feature>
<keyword evidence="3 5" id="KW-1133">Transmembrane helix</keyword>
<evidence type="ECO:0000313" key="7">
    <source>
        <dbReference type="EMBL" id="KKS94871.1"/>
    </source>
</evidence>
<evidence type="ECO:0000256" key="1">
    <source>
        <dbReference type="ARBA" id="ARBA00004141"/>
    </source>
</evidence>
<comment type="subcellular location">
    <subcellularLocation>
        <location evidence="1">Membrane</location>
        <topology evidence="1">Multi-pass membrane protein</topology>
    </subcellularLocation>
</comment>
<evidence type="ECO:0000256" key="3">
    <source>
        <dbReference type="ARBA" id="ARBA00022989"/>
    </source>
</evidence>
<dbReference type="AlphaFoldDB" id="A0A0G1FID9"/>
<dbReference type="PANTHER" id="PTHR37422:SF13">
    <property type="entry name" value="LIPOPOLYSACCHARIDE BIOSYNTHESIS PROTEIN PA4999-RELATED"/>
    <property type="match status" value="1"/>
</dbReference>
<accession>A0A0G1FID9</accession>
<dbReference type="InterPro" id="IPR051533">
    <property type="entry name" value="WaaL-like"/>
</dbReference>